<dbReference type="Gene3D" id="3.40.50.720">
    <property type="entry name" value="NAD(P)-binding Rossmann-like Domain"/>
    <property type="match status" value="1"/>
</dbReference>
<proteinExistence type="inferred from homology"/>
<accession>A0A9W5LL68</accession>
<evidence type="ECO:0000313" key="5">
    <source>
        <dbReference type="EMBL" id="ELS62616.1"/>
    </source>
</evidence>
<dbReference type="AlphaFoldDB" id="A0A9W5LL68"/>
<dbReference type="Proteomes" id="UP000011182">
    <property type="component" value="Unassembled WGS sequence"/>
</dbReference>
<gene>
    <name evidence="5" type="ORF">BSI_00070</name>
</gene>
<dbReference type="Pfam" id="PF01408">
    <property type="entry name" value="GFO_IDH_MocA"/>
    <property type="match status" value="1"/>
</dbReference>
<dbReference type="InterPro" id="IPR004104">
    <property type="entry name" value="Gfo/Idh/MocA-like_OxRdtase_C"/>
</dbReference>
<dbReference type="PANTHER" id="PTHR43708">
    <property type="entry name" value="CONSERVED EXPRESSED OXIDOREDUCTASE (EUROFUNG)"/>
    <property type="match status" value="1"/>
</dbReference>
<dbReference type="GO" id="GO:0016491">
    <property type="term" value="F:oxidoreductase activity"/>
    <property type="evidence" value="ECO:0007669"/>
    <property type="project" value="UniProtKB-KW"/>
</dbReference>
<organism evidence="5 6">
    <name type="scientific">Bacillus inaquosorum KCTC 13429</name>
    <dbReference type="NCBI Taxonomy" id="1236548"/>
    <lineage>
        <taxon>Bacteria</taxon>
        <taxon>Bacillati</taxon>
        <taxon>Bacillota</taxon>
        <taxon>Bacilli</taxon>
        <taxon>Bacillales</taxon>
        <taxon>Bacillaceae</taxon>
        <taxon>Bacillus</taxon>
    </lineage>
</organism>
<evidence type="ECO:0000313" key="6">
    <source>
        <dbReference type="Proteomes" id="UP000011182"/>
    </source>
</evidence>
<evidence type="ECO:0000259" key="3">
    <source>
        <dbReference type="Pfam" id="PF01408"/>
    </source>
</evidence>
<dbReference type="NCBIfam" id="NF008607">
    <property type="entry name" value="PRK11579.1"/>
    <property type="match status" value="1"/>
</dbReference>
<dbReference type="InterPro" id="IPR000683">
    <property type="entry name" value="Gfo/Idh/MocA-like_OxRdtase_N"/>
</dbReference>
<dbReference type="InterPro" id="IPR051317">
    <property type="entry name" value="Gfo/Idh/MocA_oxidoreduct"/>
</dbReference>
<evidence type="ECO:0000256" key="1">
    <source>
        <dbReference type="ARBA" id="ARBA00010928"/>
    </source>
</evidence>
<feature type="domain" description="Gfo/Idh/MocA-like oxidoreductase N-terminal" evidence="3">
    <location>
        <begin position="35"/>
        <end position="152"/>
    </location>
</feature>
<reference evidence="5 6" key="1">
    <citation type="journal article" date="2014" name="Syst. Appl. Microbiol.">
        <title>Genomic insights into the taxonomic status of the three subspecies of Bacillus subtilis.</title>
        <authorList>
            <person name="Yi H."/>
            <person name="Chun J."/>
            <person name="Cha C.J."/>
        </authorList>
    </citation>
    <scope>NUCLEOTIDE SEQUENCE [LARGE SCALE GENOMIC DNA]</scope>
    <source>
        <strain evidence="5 6">KCTC 13429</strain>
    </source>
</reference>
<dbReference type="EMBL" id="AMXN01000001">
    <property type="protein sequence ID" value="ELS62616.1"/>
    <property type="molecule type" value="Genomic_DNA"/>
</dbReference>
<evidence type="ECO:0000259" key="4">
    <source>
        <dbReference type="Pfam" id="PF02894"/>
    </source>
</evidence>
<dbReference type="Pfam" id="PF02894">
    <property type="entry name" value="GFO_IDH_MocA_C"/>
    <property type="match status" value="1"/>
</dbReference>
<protein>
    <submittedName>
        <fullName evidence="5">Oxidoreductase ydgJ</fullName>
    </submittedName>
</protein>
<evidence type="ECO:0000256" key="2">
    <source>
        <dbReference type="ARBA" id="ARBA00023002"/>
    </source>
</evidence>
<dbReference type="PANTHER" id="PTHR43708:SF5">
    <property type="entry name" value="CONSERVED EXPRESSED OXIDOREDUCTASE (EUROFUNG)-RELATED"/>
    <property type="match status" value="1"/>
</dbReference>
<feature type="domain" description="Gfo/Idh/MocA-like oxidoreductase C-terminal" evidence="4">
    <location>
        <begin position="164"/>
        <end position="377"/>
    </location>
</feature>
<sequence>MPPQKMNQLGFTIYTGGYISLVKTLLKGRRKVDTIKVGILGYGLSGSVFHAPLLAVLEEYHISKVMTSRTEEVKRDFPDAEVVHELEDITNDPAIELVIVTTPSGLHYEHAMACIQAGKHVVIEKPMTATAEEGEKLKKAANEKGVLLSVYHNRRWDNDFLTIKKLIADGSLEDINTYQVSYDRYRPEVQARWREKEGSATGTLYDLGSHIIDQALHLFGLPKAVTANVMAQREDAETVDYFHLTLDYGKLQAILYGGSIVPANGPRYQIHGQHASFMKYGIDGQEDALRAGRKPEDDSWGADDPEFYGKLTTVHGTDKKTETIPSVNGSYLTYYRKIAESIREGAALPVTAEEGIDVIRIIEAAIKSSEEKRTIMLEK</sequence>
<dbReference type="GO" id="GO:0000166">
    <property type="term" value="F:nucleotide binding"/>
    <property type="evidence" value="ECO:0007669"/>
    <property type="project" value="InterPro"/>
</dbReference>
<dbReference type="InterPro" id="IPR036291">
    <property type="entry name" value="NAD(P)-bd_dom_sf"/>
</dbReference>
<comment type="caution">
    <text evidence="5">The sequence shown here is derived from an EMBL/GenBank/DDBJ whole genome shotgun (WGS) entry which is preliminary data.</text>
</comment>
<keyword evidence="6" id="KW-1185">Reference proteome</keyword>
<dbReference type="SUPFAM" id="SSF51735">
    <property type="entry name" value="NAD(P)-binding Rossmann-fold domains"/>
    <property type="match status" value="1"/>
</dbReference>
<dbReference type="FunFam" id="3.40.50.720:FF:000228">
    <property type="entry name" value="Putative oxidoreductase yhhX"/>
    <property type="match status" value="1"/>
</dbReference>
<keyword evidence="2" id="KW-0560">Oxidoreductase</keyword>
<dbReference type="Gene3D" id="3.30.360.10">
    <property type="entry name" value="Dihydrodipicolinate Reductase, domain 2"/>
    <property type="match status" value="1"/>
</dbReference>
<comment type="similarity">
    <text evidence="1">Belongs to the Gfo/Idh/MocA family.</text>
</comment>
<name>A0A9W5LL68_9BACI</name>